<dbReference type="PANTHER" id="PTHR11241:SF0">
    <property type="entry name" value="DEOXYURIDINE 5'-TRIPHOSPHATE NUCLEOTIDOHYDROLASE"/>
    <property type="match status" value="1"/>
</dbReference>
<sequence length="201" mass="23271">MEYVEIRYFERTRLEIVKMIYKHFDGSIKLEKSSLVEDYERKDTQEWSHYEIKDSACFDLRSTKHYILQPDERILVSTGVYITEIDSDLVWCIYSKSGIALKYSVVVLNSPGIIEAEYRDEIKVILIIHSKEDNIIKRGDTVAQMGFVKTFKAIKKVKEIDGCSCRKVTMAMIKNVERNVKIMADMLECGIEDGKNGTDGF</sequence>
<dbReference type="InterPro" id="IPR029054">
    <property type="entry name" value="dUTPase-like"/>
</dbReference>
<reference evidence="8" key="1">
    <citation type="submission" date="2025-08" db="UniProtKB">
        <authorList>
            <consortium name="RefSeq"/>
        </authorList>
    </citation>
    <scope>IDENTIFICATION</scope>
</reference>
<dbReference type="RefSeq" id="XP_065650318.1">
    <property type="nucleotide sequence ID" value="XM_065794246.1"/>
</dbReference>
<organism evidence="7 8">
    <name type="scientific">Hydra vulgaris</name>
    <name type="common">Hydra</name>
    <name type="synonym">Hydra attenuata</name>
    <dbReference type="NCBI Taxonomy" id="6087"/>
    <lineage>
        <taxon>Eukaryota</taxon>
        <taxon>Metazoa</taxon>
        <taxon>Cnidaria</taxon>
        <taxon>Hydrozoa</taxon>
        <taxon>Hydroidolina</taxon>
        <taxon>Anthoathecata</taxon>
        <taxon>Aplanulata</taxon>
        <taxon>Hydridae</taxon>
        <taxon>Hydra</taxon>
    </lineage>
</organism>
<dbReference type="Pfam" id="PF00692">
    <property type="entry name" value="dUTPase"/>
    <property type="match status" value="1"/>
</dbReference>
<protein>
    <recommendedName>
        <fullName evidence="5">Deoxyuridine 5'-triphosphate nucleotidohydrolase</fullName>
        <shortName evidence="5">dUTPase</shortName>
        <ecNumber evidence="5">3.6.1.23</ecNumber>
    </recommendedName>
    <alternativeName>
        <fullName evidence="5">dUTP pyrophosphatase</fullName>
    </alternativeName>
</protein>
<evidence type="ECO:0000259" key="6">
    <source>
        <dbReference type="Pfam" id="PF00692"/>
    </source>
</evidence>
<evidence type="ECO:0000256" key="4">
    <source>
        <dbReference type="ARBA" id="ARBA00023080"/>
    </source>
</evidence>
<dbReference type="Gene3D" id="2.70.40.10">
    <property type="match status" value="1"/>
</dbReference>
<comment type="catalytic activity">
    <reaction evidence="5">
        <text>dUTP + H2O = dUMP + diphosphate + H(+)</text>
        <dbReference type="Rhea" id="RHEA:10248"/>
        <dbReference type="ChEBI" id="CHEBI:15377"/>
        <dbReference type="ChEBI" id="CHEBI:15378"/>
        <dbReference type="ChEBI" id="CHEBI:33019"/>
        <dbReference type="ChEBI" id="CHEBI:61555"/>
        <dbReference type="ChEBI" id="CHEBI:246422"/>
        <dbReference type="EC" id="3.6.1.23"/>
    </reaction>
</comment>
<dbReference type="GeneID" id="136078474"/>
<evidence type="ECO:0000256" key="1">
    <source>
        <dbReference type="ARBA" id="ARBA00005142"/>
    </source>
</evidence>
<dbReference type="EC" id="3.6.1.23" evidence="5"/>
<keyword evidence="5" id="KW-0460">Magnesium</keyword>
<keyword evidence="3 5" id="KW-0378">Hydrolase</keyword>
<keyword evidence="7" id="KW-1185">Reference proteome</keyword>
<proteinExistence type="inferred from homology"/>
<dbReference type="Proteomes" id="UP001652625">
    <property type="component" value="Chromosome 03"/>
</dbReference>
<comment type="function">
    <text evidence="5">Involved in nucleotide metabolism via production of dUMP, the immediate precursor of thymidine nucleotides, and decreases the intracellular concentration of dUTP so that uracil cannot be incorporated into DNA.</text>
</comment>
<keyword evidence="5" id="KW-0479">Metal-binding</keyword>
<feature type="domain" description="dUTPase-like" evidence="6">
    <location>
        <begin position="49"/>
        <end position="160"/>
    </location>
</feature>
<dbReference type="InterPro" id="IPR033704">
    <property type="entry name" value="dUTPase_trimeric"/>
</dbReference>
<dbReference type="SUPFAM" id="SSF51283">
    <property type="entry name" value="dUTPase-like"/>
    <property type="match status" value="1"/>
</dbReference>
<evidence type="ECO:0000313" key="8">
    <source>
        <dbReference type="RefSeq" id="XP_065650318.1"/>
    </source>
</evidence>
<dbReference type="InterPro" id="IPR008181">
    <property type="entry name" value="dUTPase"/>
</dbReference>
<dbReference type="PANTHER" id="PTHR11241">
    <property type="entry name" value="DEOXYURIDINE 5'-TRIPHOSPHATE NUCLEOTIDOHYDROLASE"/>
    <property type="match status" value="1"/>
</dbReference>
<keyword evidence="4 5" id="KW-0546">Nucleotide metabolism</keyword>
<name>A0ABM4BML2_HYDVU</name>
<comment type="similarity">
    <text evidence="2 5">Belongs to the dUTPase family.</text>
</comment>
<gene>
    <name evidence="8" type="primary">LOC136078474</name>
</gene>
<evidence type="ECO:0000256" key="2">
    <source>
        <dbReference type="ARBA" id="ARBA00006581"/>
    </source>
</evidence>
<dbReference type="InterPro" id="IPR036157">
    <property type="entry name" value="dUTPase-like_sf"/>
</dbReference>
<evidence type="ECO:0000313" key="7">
    <source>
        <dbReference type="Proteomes" id="UP001652625"/>
    </source>
</evidence>
<comment type="cofactor">
    <cofactor evidence="5">
        <name>Mg(2+)</name>
        <dbReference type="ChEBI" id="CHEBI:18420"/>
    </cofactor>
</comment>
<comment type="pathway">
    <text evidence="1 5">Pyrimidine metabolism; dUMP biosynthesis; dUMP from dCTP (dUTP route): step 2/2.</text>
</comment>
<evidence type="ECO:0000256" key="3">
    <source>
        <dbReference type="ARBA" id="ARBA00022801"/>
    </source>
</evidence>
<accession>A0ABM4BML2</accession>
<dbReference type="CDD" id="cd07557">
    <property type="entry name" value="trimeric_dUTPase"/>
    <property type="match status" value="1"/>
</dbReference>
<evidence type="ECO:0000256" key="5">
    <source>
        <dbReference type="RuleBase" id="RU367024"/>
    </source>
</evidence>